<reference evidence="1 2" key="1">
    <citation type="submission" date="2019-05" db="EMBL/GenBank/DDBJ databases">
        <title>Another draft genome of Portunus trituberculatus and its Hox gene families provides insights of decapod evolution.</title>
        <authorList>
            <person name="Jeong J.-H."/>
            <person name="Song I."/>
            <person name="Kim S."/>
            <person name="Choi T."/>
            <person name="Kim D."/>
            <person name="Ryu S."/>
            <person name="Kim W."/>
        </authorList>
    </citation>
    <scope>NUCLEOTIDE SEQUENCE [LARGE SCALE GENOMIC DNA]</scope>
    <source>
        <tissue evidence="1">Muscle</tissue>
    </source>
</reference>
<proteinExistence type="predicted"/>
<protein>
    <submittedName>
        <fullName evidence="1">Uncharacterized protein</fullName>
    </submittedName>
</protein>
<name>A0A5B7EZC2_PORTR</name>
<gene>
    <name evidence="1" type="ORF">E2C01_033133</name>
</gene>
<keyword evidence="2" id="KW-1185">Reference proteome</keyword>
<dbReference type="Proteomes" id="UP000324222">
    <property type="component" value="Unassembled WGS sequence"/>
</dbReference>
<accession>A0A5B7EZC2</accession>
<evidence type="ECO:0000313" key="2">
    <source>
        <dbReference type="Proteomes" id="UP000324222"/>
    </source>
</evidence>
<sequence length="64" mass="7244">MWKERERDRTQPPGDAGVILKATEVLRCVLMGACSPNDPESYSNCHRNYEDTLGRPRQLSLQPG</sequence>
<dbReference type="EMBL" id="VSRR010004413">
    <property type="protein sequence ID" value="MPC39592.1"/>
    <property type="molecule type" value="Genomic_DNA"/>
</dbReference>
<organism evidence="1 2">
    <name type="scientific">Portunus trituberculatus</name>
    <name type="common">Swimming crab</name>
    <name type="synonym">Neptunus trituberculatus</name>
    <dbReference type="NCBI Taxonomy" id="210409"/>
    <lineage>
        <taxon>Eukaryota</taxon>
        <taxon>Metazoa</taxon>
        <taxon>Ecdysozoa</taxon>
        <taxon>Arthropoda</taxon>
        <taxon>Crustacea</taxon>
        <taxon>Multicrustacea</taxon>
        <taxon>Malacostraca</taxon>
        <taxon>Eumalacostraca</taxon>
        <taxon>Eucarida</taxon>
        <taxon>Decapoda</taxon>
        <taxon>Pleocyemata</taxon>
        <taxon>Brachyura</taxon>
        <taxon>Eubrachyura</taxon>
        <taxon>Portunoidea</taxon>
        <taxon>Portunidae</taxon>
        <taxon>Portuninae</taxon>
        <taxon>Portunus</taxon>
    </lineage>
</organism>
<comment type="caution">
    <text evidence="1">The sequence shown here is derived from an EMBL/GenBank/DDBJ whole genome shotgun (WGS) entry which is preliminary data.</text>
</comment>
<dbReference type="AlphaFoldDB" id="A0A5B7EZC2"/>
<evidence type="ECO:0000313" key="1">
    <source>
        <dbReference type="EMBL" id="MPC39592.1"/>
    </source>
</evidence>